<accession>D6TEN7</accession>
<sequence length="31" mass="3629">MHLLLISIQFFINHAAEIDSLPNKKVYQEES</sequence>
<evidence type="ECO:0000313" key="1">
    <source>
        <dbReference type="EMBL" id="EFH88486.1"/>
    </source>
</evidence>
<name>D6TEN7_KTERA</name>
<reference evidence="1 2" key="1">
    <citation type="journal article" date="2011" name="Stand. Genomic Sci.">
        <title>Non-contiguous finished genome sequence and contextual data of the filamentous soil bacterium Ktedonobacter racemifer type strain (SOSP1-21).</title>
        <authorList>
            <person name="Chang Y.J."/>
            <person name="Land M."/>
            <person name="Hauser L."/>
            <person name="Chertkov O."/>
            <person name="Del Rio T.G."/>
            <person name="Nolan M."/>
            <person name="Copeland A."/>
            <person name="Tice H."/>
            <person name="Cheng J.F."/>
            <person name="Lucas S."/>
            <person name="Han C."/>
            <person name="Goodwin L."/>
            <person name="Pitluck S."/>
            <person name="Ivanova N."/>
            <person name="Ovchinikova G."/>
            <person name="Pati A."/>
            <person name="Chen A."/>
            <person name="Palaniappan K."/>
            <person name="Mavromatis K."/>
            <person name="Liolios K."/>
            <person name="Brettin T."/>
            <person name="Fiebig A."/>
            <person name="Rohde M."/>
            <person name="Abt B."/>
            <person name="Goker M."/>
            <person name="Detter J.C."/>
            <person name="Woyke T."/>
            <person name="Bristow J."/>
            <person name="Eisen J.A."/>
            <person name="Markowitz V."/>
            <person name="Hugenholtz P."/>
            <person name="Kyrpides N.C."/>
            <person name="Klenk H.P."/>
            <person name="Lapidus A."/>
        </authorList>
    </citation>
    <scope>NUCLEOTIDE SEQUENCE [LARGE SCALE GENOMIC DNA]</scope>
    <source>
        <strain evidence="2">DSM 44963</strain>
    </source>
</reference>
<dbReference type="AlphaFoldDB" id="D6TEN7"/>
<dbReference type="InParanoid" id="D6TEN7"/>
<protein>
    <submittedName>
        <fullName evidence="1">Uncharacterized protein</fullName>
    </submittedName>
</protein>
<dbReference type="EMBL" id="ADVG01000001">
    <property type="protein sequence ID" value="EFH88486.1"/>
    <property type="molecule type" value="Genomic_DNA"/>
</dbReference>
<keyword evidence="2" id="KW-1185">Reference proteome</keyword>
<gene>
    <name evidence="1" type="ORF">Krac_9960</name>
</gene>
<evidence type="ECO:0000313" key="2">
    <source>
        <dbReference type="Proteomes" id="UP000004508"/>
    </source>
</evidence>
<organism evidence="1 2">
    <name type="scientific">Ktedonobacter racemifer DSM 44963</name>
    <dbReference type="NCBI Taxonomy" id="485913"/>
    <lineage>
        <taxon>Bacteria</taxon>
        <taxon>Bacillati</taxon>
        <taxon>Chloroflexota</taxon>
        <taxon>Ktedonobacteria</taxon>
        <taxon>Ktedonobacterales</taxon>
        <taxon>Ktedonobacteraceae</taxon>
        <taxon>Ktedonobacter</taxon>
    </lineage>
</organism>
<proteinExistence type="predicted"/>
<comment type="caution">
    <text evidence="1">The sequence shown here is derived from an EMBL/GenBank/DDBJ whole genome shotgun (WGS) entry which is preliminary data.</text>
</comment>
<dbReference type="STRING" id="485913.Krac_9960"/>
<dbReference type="Proteomes" id="UP000004508">
    <property type="component" value="Unassembled WGS sequence"/>
</dbReference>